<evidence type="ECO:0000256" key="1">
    <source>
        <dbReference type="SAM" id="MobiDB-lite"/>
    </source>
</evidence>
<dbReference type="NCBIfam" id="NF033889">
    <property type="entry name" value="termin_lrg_T7"/>
    <property type="match status" value="1"/>
</dbReference>
<protein>
    <submittedName>
        <fullName evidence="3">Terminase large subunit</fullName>
    </submittedName>
</protein>
<name>A0AAE9GU15_9CAUD</name>
<dbReference type="InterPro" id="IPR027417">
    <property type="entry name" value="P-loop_NTPase"/>
</dbReference>
<dbReference type="InterPro" id="IPR047987">
    <property type="entry name" value="Gp19-like_virus"/>
</dbReference>
<dbReference type="EMBL" id="OM962999">
    <property type="protein sequence ID" value="UOL50886.1"/>
    <property type="molecule type" value="Genomic_DNA"/>
</dbReference>
<keyword evidence="4" id="KW-1185">Reference proteome</keyword>
<dbReference type="Proteomes" id="UP000831170">
    <property type="component" value="Segment"/>
</dbReference>
<feature type="domain" description="Terminase large subunit ribonuclease H-like" evidence="2">
    <location>
        <begin position="383"/>
        <end position="492"/>
    </location>
</feature>
<reference evidence="3 4" key="1">
    <citation type="submission" date="2022-03" db="EMBL/GenBank/DDBJ databases">
        <authorList>
            <person name="Oueslati M."/>
            <person name="Holtappels D."/>
            <person name="Wagemans J."/>
        </authorList>
    </citation>
    <scope>NUCLEOTIDE SEQUENCE [LARGE SCALE GENOMIC DNA]</scope>
</reference>
<feature type="region of interest" description="Disordered" evidence="1">
    <location>
        <begin position="584"/>
        <end position="604"/>
    </location>
</feature>
<organism evidence="3 4">
    <name type="scientific">Pseudomonas phage SoKa</name>
    <dbReference type="NCBI Taxonomy" id="2930393"/>
    <lineage>
        <taxon>Viruses</taxon>
        <taxon>Duplodnaviria</taxon>
        <taxon>Heunggongvirae</taxon>
        <taxon>Uroviricota</taxon>
        <taxon>Caudoviricetes</taxon>
        <taxon>Autographivirales</taxon>
        <taxon>Autonotataviridae</taxon>
        <taxon>Bifseptvirus</taxon>
        <taxon>Bifseptvirus SoKa</taxon>
    </lineage>
</organism>
<dbReference type="Gene3D" id="3.30.420.240">
    <property type="match status" value="1"/>
</dbReference>
<dbReference type="Pfam" id="PF22530">
    <property type="entry name" value="Terminase-T7_RNaseH-like"/>
    <property type="match status" value="1"/>
</dbReference>
<gene>
    <name evidence="3" type="ORF">SoKa_gp38</name>
</gene>
<dbReference type="InterPro" id="IPR054762">
    <property type="entry name" value="Gp19_RNaseH-like"/>
</dbReference>
<evidence type="ECO:0000313" key="4">
    <source>
        <dbReference type="Proteomes" id="UP000831170"/>
    </source>
</evidence>
<accession>A0AAE9GU15</accession>
<evidence type="ECO:0000313" key="3">
    <source>
        <dbReference type="EMBL" id="UOL50886.1"/>
    </source>
</evidence>
<evidence type="ECO:0000259" key="2">
    <source>
        <dbReference type="Pfam" id="PF22530"/>
    </source>
</evidence>
<proteinExistence type="predicted"/>
<sequence length="604" mass="66486">MDGSAPLMKTPRHAQLALLQQTFQNFLPFLIIGMKFLGFGTTAIQKDIGLYLEYGPKDLMVQAQRSQAKSTITALFAVWTLIQDPRSRVLIISAGGTQANEISTLIVRLIMSMDILACLRPDQQKGDRVSVEKFDVHYSLKGVDKSPSVACIGIGGNLQGKRADLLIADDVESHKNSRTATNRELLLQQIRDFPSIAVDRVTEGGVIERQGRVIFLGTPQTDSSVYNTLPAAGFGLRIWPGRYPTEDEEPAYGEHLAPYIKQRMLRDPSLRLGGGPTGRSGQPVDPELLGEATLLSKENKQGPAYFQLQHMLCTLLSDMERYPLKAQHIVVMNLGAQLPMHFVRGISAEHLRQFQVGSLKFHCSSAMDVGKEFANPAARVVAIDPAGGGKNGDETGVACVEQLAGNIFVRSVEGMPGGFDEASLKKLVAYCKRWDPHVILIEKNMGHGAFTQVLLPLLRAEGVTCAVQEVYQTGQKEQRIADTLEPIAARGALVFDESVITDDWGSTLGKPADKRQIFTLMHQFIKLTRDRGALVKDDRLDALSIAVAHFINALAQDSALVAQSVRDQELVKFMQDPLSHNRYTSAAQRGHRQFANPTARKTRR</sequence>
<dbReference type="Gene3D" id="3.40.50.300">
    <property type="entry name" value="P-loop containing nucleotide triphosphate hydrolases"/>
    <property type="match status" value="1"/>
</dbReference>